<dbReference type="PANTHER" id="PTHR16950:SF16">
    <property type="entry name" value="ZINC TRANSPORTER ZIP13"/>
    <property type="match status" value="1"/>
</dbReference>
<evidence type="ECO:0000313" key="6">
    <source>
        <dbReference type="EMBL" id="AGF46957.1"/>
    </source>
</evidence>
<feature type="transmembrane region" description="Helical" evidence="5">
    <location>
        <begin position="236"/>
        <end position="254"/>
    </location>
</feature>
<comment type="subcellular location">
    <subcellularLocation>
        <location evidence="1">Membrane</location>
        <topology evidence="1">Multi-pass membrane protein</topology>
    </subcellularLocation>
</comment>
<keyword evidence="7" id="KW-1185">Reference proteome</keyword>
<keyword evidence="4 5" id="KW-0472">Membrane</keyword>
<gene>
    <name evidence="6" type="ORF">CDSE_0673</name>
</gene>
<dbReference type="PATRIC" id="fig|1208919.3.peg.394"/>
<evidence type="ECO:0000256" key="5">
    <source>
        <dbReference type="SAM" id="Phobius"/>
    </source>
</evidence>
<evidence type="ECO:0000256" key="2">
    <source>
        <dbReference type="ARBA" id="ARBA00022692"/>
    </source>
</evidence>
<dbReference type="KEGG" id="kde:CDSE_0673"/>
<feature type="transmembrane region" description="Helical" evidence="5">
    <location>
        <begin position="6"/>
        <end position="24"/>
    </location>
</feature>
<dbReference type="eggNOG" id="COG0428">
    <property type="taxonomic scope" value="Bacteria"/>
</dbReference>
<dbReference type="Pfam" id="PF02535">
    <property type="entry name" value="Zip"/>
    <property type="match status" value="1"/>
</dbReference>
<feature type="transmembrane region" description="Helical" evidence="5">
    <location>
        <begin position="129"/>
        <end position="154"/>
    </location>
</feature>
<feature type="transmembrane region" description="Helical" evidence="5">
    <location>
        <begin position="36"/>
        <end position="54"/>
    </location>
</feature>
<reference evidence="6 7" key="1">
    <citation type="journal article" date="2013" name="Genome Biol. Evol.">
        <title>Genome evolution and phylogenomic analysis of candidatus kinetoplastibacterium, the betaproteobacterial endosymbionts of strigomonas and angomonas.</title>
        <authorList>
            <person name="Alves J.M."/>
            <person name="Serrano M.G."/>
            <person name="Maia da Silva F."/>
            <person name="Voegtly L.J."/>
            <person name="Matveyev A.V."/>
            <person name="Teixeira M.M."/>
            <person name="Camargo E.P."/>
            <person name="Buck G.A."/>
        </authorList>
    </citation>
    <scope>NUCLEOTIDE SEQUENCE [LARGE SCALE GENOMIC DNA]</scope>
    <source>
        <strain evidence="6 7">TCC079E</strain>
    </source>
</reference>
<name>M1LMK2_9PROT</name>
<protein>
    <submittedName>
        <fullName evidence="6">Putative divalent heavy-metal cation transporter</fullName>
    </submittedName>
</protein>
<organism evidence="6 7">
    <name type="scientific">Candidatus Kinetoplastidibacterium desouzai TCC079E</name>
    <dbReference type="NCBI Taxonomy" id="1208919"/>
    <lineage>
        <taxon>Bacteria</taxon>
        <taxon>Pseudomonadati</taxon>
        <taxon>Pseudomonadota</taxon>
        <taxon>Betaproteobacteria</taxon>
        <taxon>Candidatus Kinetoplastidibacterium</taxon>
    </lineage>
</organism>
<accession>M1LMK2</accession>
<dbReference type="STRING" id="1208919.CDSE_0673"/>
<feature type="transmembrane region" description="Helical" evidence="5">
    <location>
        <begin position="175"/>
        <end position="196"/>
    </location>
</feature>
<evidence type="ECO:0000256" key="4">
    <source>
        <dbReference type="ARBA" id="ARBA00023136"/>
    </source>
</evidence>
<sequence length="272" mass="30501">MIIFYILVSTLSSGLIAVCIANWLTYSVFSRYMHNMISLSVGIFLSVSFLHLLPEAYEHLDNNADIIFKVMLISIICFVILEKVSLLRHNHHYEGDGHGHSHGHDKSEAGSGGIIILIGSSLHNFSDGILISAAFLTYPLLGVLTSLSIAVHEIPHKLCDFVVLRNSGLNRSTSLMMILISSLFSSIGGLIGYFILQSVQQLTPFALVIAASSFIYIAIADLIPQMHEYKKTFNKHLIQLLFIFMGIFIIYNLTNISHHYHCKSHDYQEIQY</sequence>
<evidence type="ECO:0000256" key="3">
    <source>
        <dbReference type="ARBA" id="ARBA00022989"/>
    </source>
</evidence>
<proteinExistence type="predicted"/>
<dbReference type="RefSeq" id="WP_015396368.1">
    <property type="nucleotide sequence ID" value="NC_020294.1"/>
</dbReference>
<dbReference type="GO" id="GO:0046873">
    <property type="term" value="F:metal ion transmembrane transporter activity"/>
    <property type="evidence" value="ECO:0007669"/>
    <property type="project" value="InterPro"/>
</dbReference>
<dbReference type="OrthoDB" id="9806593at2"/>
<evidence type="ECO:0000256" key="1">
    <source>
        <dbReference type="ARBA" id="ARBA00004141"/>
    </source>
</evidence>
<dbReference type="InterPro" id="IPR003689">
    <property type="entry name" value="ZIP"/>
</dbReference>
<keyword evidence="2 5" id="KW-0812">Transmembrane</keyword>
<dbReference type="Proteomes" id="UP000011547">
    <property type="component" value="Chromosome"/>
</dbReference>
<dbReference type="HOGENOM" id="CLU_015114_0_5_4"/>
<evidence type="ECO:0000313" key="7">
    <source>
        <dbReference type="Proteomes" id="UP000011547"/>
    </source>
</evidence>
<dbReference type="AlphaFoldDB" id="M1LMK2"/>
<feature type="transmembrane region" description="Helical" evidence="5">
    <location>
        <begin position="66"/>
        <end position="86"/>
    </location>
</feature>
<dbReference type="PANTHER" id="PTHR16950">
    <property type="entry name" value="ZINC TRANSPORTER SLC39A7 HISTIDINE-RICH MEMBRANE PROTEIN KE4"/>
    <property type="match status" value="1"/>
</dbReference>
<dbReference type="GO" id="GO:0016020">
    <property type="term" value="C:membrane"/>
    <property type="evidence" value="ECO:0007669"/>
    <property type="project" value="UniProtKB-SubCell"/>
</dbReference>
<feature type="transmembrane region" description="Helical" evidence="5">
    <location>
        <begin position="202"/>
        <end position="224"/>
    </location>
</feature>
<keyword evidence="3 5" id="KW-1133">Transmembrane helix</keyword>
<dbReference type="EMBL" id="CP003803">
    <property type="protein sequence ID" value="AGF46957.1"/>
    <property type="molecule type" value="Genomic_DNA"/>
</dbReference>